<proteinExistence type="predicted"/>
<dbReference type="AlphaFoldDB" id="A0A0G2AX25"/>
<evidence type="ECO:0000313" key="2">
    <source>
        <dbReference type="Proteomes" id="UP000034789"/>
    </source>
</evidence>
<dbReference type="EMBL" id="LCSD01000033">
    <property type="protein sequence ID" value="KKW46077.1"/>
    <property type="molecule type" value="Genomic_DNA"/>
</dbReference>
<sequence>REVPWDDARVVREELEALLKKRAANRV</sequence>
<comment type="caution">
    <text evidence="1">The sequence shown here is derived from an EMBL/GenBank/DDBJ whole genome shotgun (WGS) entry which is preliminary data.</text>
</comment>
<evidence type="ECO:0000313" key="1">
    <source>
        <dbReference type="EMBL" id="KKW46077.1"/>
    </source>
</evidence>
<feature type="non-terminal residue" evidence="1">
    <location>
        <position position="1"/>
    </location>
</feature>
<gene>
    <name evidence="1" type="ORF">UY98_C0033G0008</name>
</gene>
<dbReference type="Proteomes" id="UP000034789">
    <property type="component" value="Unassembled WGS sequence"/>
</dbReference>
<organism evidence="1 2">
    <name type="scientific">Candidatus Kaiserbacteria bacterium GW2011_GWA2_58_9</name>
    <dbReference type="NCBI Taxonomy" id="1618672"/>
    <lineage>
        <taxon>Bacteria</taxon>
        <taxon>Candidatus Kaiseribacteriota</taxon>
    </lineage>
</organism>
<reference evidence="1 2" key="1">
    <citation type="journal article" date="2015" name="Nature">
        <title>rRNA introns, odd ribosomes, and small enigmatic genomes across a large radiation of phyla.</title>
        <authorList>
            <person name="Brown C.T."/>
            <person name="Hug L.A."/>
            <person name="Thomas B.C."/>
            <person name="Sharon I."/>
            <person name="Castelle C.J."/>
            <person name="Singh A."/>
            <person name="Wilkins M.J."/>
            <person name="Williams K.H."/>
            <person name="Banfield J.F."/>
        </authorList>
    </citation>
    <scope>NUCLEOTIDE SEQUENCE [LARGE SCALE GENOMIC DNA]</scope>
</reference>
<name>A0A0G2AX25_9BACT</name>
<protein>
    <submittedName>
        <fullName evidence="1">Uncharacterized protein</fullName>
    </submittedName>
</protein>
<accession>A0A0G2AX25</accession>